<dbReference type="Pfam" id="PF25917">
    <property type="entry name" value="BSH_RND"/>
    <property type="match status" value="1"/>
</dbReference>
<feature type="coiled-coil region" evidence="3">
    <location>
        <begin position="235"/>
        <end position="262"/>
    </location>
</feature>
<dbReference type="HOGENOM" id="CLU_018816_1_2_9"/>
<evidence type="ECO:0000313" key="5">
    <source>
        <dbReference type="EMBL" id="EEC58560.1"/>
    </source>
</evidence>
<organism evidence="5 6">
    <name type="scientific">[Bacteroides] pectinophilus ATCC 43243</name>
    <dbReference type="NCBI Taxonomy" id="483218"/>
    <lineage>
        <taxon>Bacteria</taxon>
        <taxon>Bacillati</taxon>
        <taxon>Bacillota</taxon>
        <taxon>Clostridia</taxon>
        <taxon>Eubacteriales</taxon>
    </lineage>
</organism>
<sequence length="549" mass="59603">MKKILKTLKKHWKLAIVLVVIIAIIAASVVGGGKAADQMYVDEKVQKRDIVTYHTFTGNIEAVDDVTITPKVMGEVTQVYFKEGDEVKAGDVLAQIDDKTIRQNIALKEASLSNTELSNYYAIRDAKKSYEDYKNSIDNGDNATINQAKAALDNAKTAYDSAVSDYNRAKLELDNNIDASMIAAGNQLESVKAALEQAKKNYDDNEADIRGCEKGVSNAEDAYDADPSPANAASLAGAKANVEMLEAKRDALQTAVDNAQLSYDNQYKSYLSTFNTVNTNLSKYEDAVNSRHESYLQAQQSYESALVAADQTLQTYANAAEKVEALSNNNVAALELDNLYTQLEDYKIKASISGTLTDFNVKVGDTLSTAKAVAEVTDYSTVQVSIKIDEYDILGVEDGVDVGISVDALKRDYEGKITNVSKKATVEKGVSYFTADVEFRADSYIRTGMSVEVKLKNNDVKDVLSVSMDALYYESDNTPYVLVGSGKSQEKKYITTGASDGSYVEIKDGLNEGDTVKAKSEMMNMMMNMYGGSVSAGSVSTDSGSSTSK</sequence>
<gene>
    <name evidence="5" type="ORF">BACPEC_00307</name>
</gene>
<dbReference type="Gene3D" id="2.40.50.100">
    <property type="match status" value="1"/>
</dbReference>
<dbReference type="AlphaFoldDB" id="B7ANQ3"/>
<dbReference type="InterPro" id="IPR058625">
    <property type="entry name" value="MdtA-like_BSH"/>
</dbReference>
<feature type="coiled-coil region" evidence="3">
    <location>
        <begin position="145"/>
        <end position="208"/>
    </location>
</feature>
<feature type="domain" description="Multidrug resistance protein MdtA-like barrel-sandwich hybrid" evidence="4">
    <location>
        <begin position="66"/>
        <end position="377"/>
    </location>
</feature>
<evidence type="ECO:0000313" key="6">
    <source>
        <dbReference type="Proteomes" id="UP000003136"/>
    </source>
</evidence>
<protein>
    <recommendedName>
        <fullName evidence="4">Multidrug resistance protein MdtA-like barrel-sandwich hybrid domain-containing protein</fullName>
    </recommendedName>
</protein>
<dbReference type="eggNOG" id="COG0845">
    <property type="taxonomic scope" value="Bacteria"/>
</dbReference>
<comment type="caution">
    <text evidence="5">The sequence shown here is derived from an EMBL/GenBank/DDBJ whole genome shotgun (WGS) entry which is preliminary data.</text>
</comment>
<evidence type="ECO:0000256" key="2">
    <source>
        <dbReference type="ARBA" id="ARBA00023054"/>
    </source>
</evidence>
<evidence type="ECO:0000256" key="3">
    <source>
        <dbReference type="SAM" id="Coils"/>
    </source>
</evidence>
<keyword evidence="6" id="KW-1185">Reference proteome</keyword>
<dbReference type="eggNOG" id="COG1566">
    <property type="taxonomic scope" value="Bacteria"/>
</dbReference>
<dbReference type="PANTHER" id="PTHR32347:SF14">
    <property type="entry name" value="EFFLUX SYSTEM COMPONENT YKNX-RELATED"/>
    <property type="match status" value="1"/>
</dbReference>
<dbReference type="Gene3D" id="1.10.287.470">
    <property type="entry name" value="Helix hairpin bin"/>
    <property type="match status" value="1"/>
</dbReference>
<dbReference type="GO" id="GO:0030313">
    <property type="term" value="C:cell envelope"/>
    <property type="evidence" value="ECO:0007669"/>
    <property type="project" value="UniProtKB-SubCell"/>
</dbReference>
<keyword evidence="2 3" id="KW-0175">Coiled coil</keyword>
<dbReference type="Proteomes" id="UP000003136">
    <property type="component" value="Unassembled WGS sequence"/>
</dbReference>
<dbReference type="EMBL" id="ABVQ01000033">
    <property type="protein sequence ID" value="EEC58560.1"/>
    <property type="molecule type" value="Genomic_DNA"/>
</dbReference>
<evidence type="ECO:0000259" key="4">
    <source>
        <dbReference type="Pfam" id="PF25917"/>
    </source>
</evidence>
<reference evidence="5 6" key="1">
    <citation type="submission" date="2008-11" db="EMBL/GenBank/DDBJ databases">
        <title>Draft genome sequence of Bacteroides pectinophilus (ATCC 43243).</title>
        <authorList>
            <person name="Sudarsanam P."/>
            <person name="Ley R."/>
            <person name="Guruge J."/>
            <person name="Turnbaugh P.J."/>
            <person name="Mahowald M."/>
            <person name="Liep D."/>
            <person name="Gordon J."/>
        </authorList>
    </citation>
    <scope>NUCLEOTIDE SEQUENCE [LARGE SCALE GENOMIC DNA]</scope>
    <source>
        <strain evidence="5 6">ATCC 43243</strain>
    </source>
</reference>
<reference evidence="5 6" key="2">
    <citation type="submission" date="2008-11" db="EMBL/GenBank/DDBJ databases">
        <authorList>
            <person name="Fulton L."/>
            <person name="Clifton S."/>
            <person name="Fulton B."/>
            <person name="Xu J."/>
            <person name="Minx P."/>
            <person name="Pepin K.H."/>
            <person name="Johnson M."/>
            <person name="Bhonagiri V."/>
            <person name="Nash W.E."/>
            <person name="Mardis E.R."/>
            <person name="Wilson R.K."/>
        </authorList>
    </citation>
    <scope>NUCLEOTIDE SEQUENCE [LARGE SCALE GENOMIC DNA]</scope>
    <source>
        <strain evidence="5 6">ATCC 43243</strain>
    </source>
</reference>
<dbReference type="InterPro" id="IPR050465">
    <property type="entry name" value="UPF0194_transport"/>
</dbReference>
<proteinExistence type="predicted"/>
<dbReference type="PANTHER" id="PTHR32347">
    <property type="entry name" value="EFFLUX SYSTEM COMPONENT YKNX-RELATED"/>
    <property type="match status" value="1"/>
</dbReference>
<dbReference type="STRING" id="483218.BACPEC_00307"/>
<evidence type="ECO:0000256" key="1">
    <source>
        <dbReference type="ARBA" id="ARBA00004196"/>
    </source>
</evidence>
<dbReference type="Gene3D" id="2.40.420.20">
    <property type="match status" value="1"/>
</dbReference>
<dbReference type="Gene3D" id="2.40.30.170">
    <property type="match status" value="1"/>
</dbReference>
<dbReference type="SUPFAM" id="SSF111369">
    <property type="entry name" value="HlyD-like secretion proteins"/>
    <property type="match status" value="1"/>
</dbReference>
<name>B7ANQ3_9FIRM</name>
<accession>B7ANQ3</accession>
<dbReference type="PRINTS" id="PR01490">
    <property type="entry name" value="RTXTOXIND"/>
</dbReference>
<comment type="subcellular location">
    <subcellularLocation>
        <location evidence="1">Cell envelope</location>
    </subcellularLocation>
</comment>